<dbReference type="InterPro" id="IPR013083">
    <property type="entry name" value="Znf_RING/FYVE/PHD"/>
</dbReference>
<evidence type="ECO:0000259" key="15">
    <source>
        <dbReference type="PROSITE" id="PS50280"/>
    </source>
</evidence>
<name>A0A9W7C5H4_9STRA</name>
<dbReference type="SMART" id="SM00249">
    <property type="entry name" value="PHD"/>
    <property type="match status" value="3"/>
</dbReference>
<dbReference type="Pfam" id="PF00856">
    <property type="entry name" value="SET"/>
    <property type="match status" value="1"/>
</dbReference>
<dbReference type="EMBL" id="BRXW01000041">
    <property type="protein sequence ID" value="GMI02262.1"/>
    <property type="molecule type" value="Genomic_DNA"/>
</dbReference>
<dbReference type="PROSITE" id="PS01359">
    <property type="entry name" value="ZF_PHD_1"/>
    <property type="match status" value="1"/>
</dbReference>
<dbReference type="PROSITE" id="PS50868">
    <property type="entry name" value="POST_SET"/>
    <property type="match status" value="1"/>
</dbReference>
<dbReference type="InterPro" id="IPR001965">
    <property type="entry name" value="Znf_PHD"/>
</dbReference>
<feature type="compositionally biased region" description="Low complexity" evidence="13">
    <location>
        <begin position="46"/>
        <end position="61"/>
    </location>
</feature>
<dbReference type="InterPro" id="IPR055198">
    <property type="entry name" value="NSD_PHD"/>
</dbReference>
<dbReference type="PROSITE" id="PS51215">
    <property type="entry name" value="AWS"/>
    <property type="match status" value="1"/>
</dbReference>
<dbReference type="PROSITE" id="PS50280">
    <property type="entry name" value="SET"/>
    <property type="match status" value="1"/>
</dbReference>
<dbReference type="Pfam" id="PF22908">
    <property type="entry name" value="PHD_NSD"/>
    <property type="match status" value="1"/>
</dbReference>
<protein>
    <recommendedName>
        <fullName evidence="20">Histone-lysine N-methyltransferase</fullName>
    </recommendedName>
</protein>
<evidence type="ECO:0000256" key="4">
    <source>
        <dbReference type="ARBA" id="ARBA00022603"/>
    </source>
</evidence>
<dbReference type="InterPro" id="IPR003616">
    <property type="entry name" value="Post-SET_dom"/>
</dbReference>
<feature type="compositionally biased region" description="Polar residues" evidence="13">
    <location>
        <begin position="28"/>
        <end position="37"/>
    </location>
</feature>
<evidence type="ECO:0000256" key="9">
    <source>
        <dbReference type="ARBA" id="ARBA00022833"/>
    </source>
</evidence>
<dbReference type="GO" id="GO:0042054">
    <property type="term" value="F:histone methyltransferase activity"/>
    <property type="evidence" value="ECO:0007669"/>
    <property type="project" value="InterPro"/>
</dbReference>
<keyword evidence="11" id="KW-0539">Nucleus</keyword>
<dbReference type="SUPFAM" id="SSF82199">
    <property type="entry name" value="SET domain"/>
    <property type="match status" value="1"/>
</dbReference>
<dbReference type="Pfam" id="PF17907">
    <property type="entry name" value="AWS"/>
    <property type="match status" value="1"/>
</dbReference>
<dbReference type="SMART" id="SM00317">
    <property type="entry name" value="SET"/>
    <property type="match status" value="1"/>
</dbReference>
<evidence type="ECO:0000256" key="12">
    <source>
        <dbReference type="PROSITE-ProRule" id="PRU00146"/>
    </source>
</evidence>
<feature type="compositionally biased region" description="Pro residues" evidence="13">
    <location>
        <begin position="62"/>
        <end position="71"/>
    </location>
</feature>
<gene>
    <name evidence="18" type="ORF">TrLO_g6062</name>
</gene>
<keyword evidence="5" id="KW-0808">Transferase</keyword>
<sequence>MPRASKKTVVIPSHLARQISVPPPPAPLTSTTETATAKSPAKTKIPSVSPTPDHTSSSTSKPPSPNEPRIPLPSMSKIDNSNLLTLKSTINNFKDDRVEDVEELSRCLHNYLNRVPSKEILGEIISSGGEVFSVEDYVSSLPTAVTSSPEITDAKELLTRWRETLKPGTTVSANDEQSIEPSIPFLPKWFKAVVVEVSPASTPVKDYLGVHTFPLPSLKITFNGFTARHDKWYQTDSLFVMPSRGCGGAKGAILGERKARKEKVKLEQEEVKRMLDREKEESSNKMEVEEKEETVTTKRGRKTKRCTSIPKPRTKKPKVCKTAEECVAAEVPEWVCQECNEIEAALDPDAPLLICEGPCIRTFHTVCVGVKEVPEGEWICEDCKSHKHQCLVCNEYGVDNVEGGVVKCSKKNCGRYYHESCVRNYNFDVDEKWVEENERAISEGGGEFRPLKFVCPAHYCWSCMDTKKEERKKWAKKEKEIFTCLHCPIGYHLSCIPPLANFHELALLCHEHSDRQLPEMNPEASVLTGEQVKKVKQKAVERKRKAVVGAVDVTEFDFITKYEGFTVPPMVLPNEGGGLSPEQEDAIAFKLPINIQAEVFSKPPKYTNVSGLKYSANRPPRKKIVDRCNCVSVNDGGNGCDEDCLNRTLYIECFEKNCNIGEECGNRRLSKKQVARCRPEREMGKGWGLVALDDVEVGELVGEYVGEILSEQEMNKRMKDWDSEHPNDPNFYVMELEGGWYIDARVKGNLTRFINHSCDPNCQLQRTNVAGDIRIAVVCTRPVPQGEFLCYDYQFDTEHAAKFACACGAEKCRGTMKGGKDCAYKEEEKEKTKAEQLRDAKVKEEKDRNFIARVQETAVKRLDQTDLLVPESGGAEELVLAGPLAKYKNFVMERNVALWRNVEKGFSGLIMSAQDKLK</sequence>
<dbReference type="GO" id="GO:0032259">
    <property type="term" value="P:methylation"/>
    <property type="evidence" value="ECO:0007669"/>
    <property type="project" value="UniProtKB-KW"/>
</dbReference>
<reference evidence="19" key="1">
    <citation type="journal article" date="2023" name="Commun. Biol.">
        <title>Genome analysis of Parmales, the sister group of diatoms, reveals the evolutionary specialization of diatoms from phago-mixotrophs to photoautotrophs.</title>
        <authorList>
            <person name="Ban H."/>
            <person name="Sato S."/>
            <person name="Yoshikawa S."/>
            <person name="Yamada K."/>
            <person name="Nakamura Y."/>
            <person name="Ichinomiya M."/>
            <person name="Sato N."/>
            <person name="Blanc-Mathieu R."/>
            <person name="Endo H."/>
            <person name="Kuwata A."/>
            <person name="Ogata H."/>
        </authorList>
    </citation>
    <scope>NUCLEOTIDE SEQUENCE [LARGE SCALE GENOMIC DNA]</scope>
    <source>
        <strain evidence="19">NIES 3700</strain>
    </source>
</reference>
<evidence type="ECO:0000256" key="3">
    <source>
        <dbReference type="ARBA" id="ARBA00022454"/>
    </source>
</evidence>
<dbReference type="InterPro" id="IPR011011">
    <property type="entry name" value="Znf_FYVE_PHD"/>
</dbReference>
<dbReference type="InterPro" id="IPR019786">
    <property type="entry name" value="Zinc_finger_PHD-type_CS"/>
</dbReference>
<keyword evidence="10" id="KW-0156">Chromatin regulator</keyword>
<evidence type="ECO:0008006" key="20">
    <source>
        <dbReference type="Google" id="ProtNLM"/>
    </source>
</evidence>
<feature type="compositionally biased region" description="Basic and acidic residues" evidence="13">
    <location>
        <begin position="276"/>
        <end position="296"/>
    </location>
</feature>
<comment type="caution">
    <text evidence="18">The sequence shown here is derived from an EMBL/GenBank/DDBJ whole genome shotgun (WGS) entry which is preliminary data.</text>
</comment>
<dbReference type="CDD" id="cd10531">
    <property type="entry name" value="SET_SETD2-like"/>
    <property type="match status" value="1"/>
</dbReference>
<evidence type="ECO:0000256" key="13">
    <source>
        <dbReference type="SAM" id="MobiDB-lite"/>
    </source>
</evidence>
<dbReference type="AlphaFoldDB" id="A0A9W7C5H4"/>
<keyword evidence="4" id="KW-0489">Methyltransferase</keyword>
<dbReference type="InterPro" id="IPR019787">
    <property type="entry name" value="Znf_PHD-finger"/>
</dbReference>
<feature type="domain" description="SET" evidence="15">
    <location>
        <begin position="670"/>
        <end position="794"/>
    </location>
</feature>
<dbReference type="SUPFAM" id="SSF57903">
    <property type="entry name" value="FYVE/PHD zinc finger"/>
    <property type="match status" value="1"/>
</dbReference>
<evidence type="ECO:0000256" key="7">
    <source>
        <dbReference type="ARBA" id="ARBA00022723"/>
    </source>
</evidence>
<feature type="region of interest" description="Disordered" evidence="13">
    <location>
        <begin position="276"/>
        <end position="310"/>
    </location>
</feature>
<keyword evidence="9" id="KW-0862">Zinc</keyword>
<organism evidence="18 19">
    <name type="scientific">Triparma laevis f. longispina</name>
    <dbReference type="NCBI Taxonomy" id="1714387"/>
    <lineage>
        <taxon>Eukaryota</taxon>
        <taxon>Sar</taxon>
        <taxon>Stramenopiles</taxon>
        <taxon>Ochrophyta</taxon>
        <taxon>Bolidophyceae</taxon>
        <taxon>Parmales</taxon>
        <taxon>Triparmaceae</taxon>
        <taxon>Triparma</taxon>
    </lineage>
</organism>
<dbReference type="InterPro" id="IPR001214">
    <property type="entry name" value="SET_dom"/>
</dbReference>
<keyword evidence="8 12" id="KW-0863">Zinc-finger</keyword>
<evidence type="ECO:0000259" key="17">
    <source>
        <dbReference type="PROSITE" id="PS51215"/>
    </source>
</evidence>
<keyword evidence="7" id="KW-0479">Metal-binding</keyword>
<dbReference type="CDD" id="cd15565">
    <property type="entry name" value="PHD2_NSD"/>
    <property type="match status" value="1"/>
</dbReference>
<feature type="domain" description="Post-SET" evidence="16">
    <location>
        <begin position="801"/>
        <end position="817"/>
    </location>
</feature>
<keyword evidence="19" id="KW-1185">Reference proteome</keyword>
<keyword evidence="6" id="KW-0949">S-adenosyl-L-methionine</keyword>
<dbReference type="OrthoDB" id="422362at2759"/>
<dbReference type="PANTHER" id="PTHR22884">
    <property type="entry name" value="SET DOMAIN PROTEINS"/>
    <property type="match status" value="1"/>
</dbReference>
<evidence type="ECO:0000256" key="10">
    <source>
        <dbReference type="ARBA" id="ARBA00022853"/>
    </source>
</evidence>
<dbReference type="SMART" id="SM00570">
    <property type="entry name" value="AWS"/>
    <property type="match status" value="1"/>
</dbReference>
<dbReference type="GO" id="GO:0005634">
    <property type="term" value="C:nucleus"/>
    <property type="evidence" value="ECO:0007669"/>
    <property type="project" value="UniProtKB-SubCell"/>
</dbReference>
<accession>A0A9W7C5H4</accession>
<keyword evidence="3" id="KW-0158">Chromosome</keyword>
<dbReference type="GO" id="GO:0005694">
    <property type="term" value="C:chromosome"/>
    <property type="evidence" value="ECO:0007669"/>
    <property type="project" value="UniProtKB-SubCell"/>
</dbReference>
<evidence type="ECO:0000256" key="11">
    <source>
        <dbReference type="ARBA" id="ARBA00023242"/>
    </source>
</evidence>
<evidence type="ECO:0000256" key="6">
    <source>
        <dbReference type="ARBA" id="ARBA00022691"/>
    </source>
</evidence>
<dbReference type="InterPro" id="IPR006560">
    <property type="entry name" value="AWS_dom"/>
</dbReference>
<feature type="domain" description="AWS" evidence="17">
    <location>
        <begin position="623"/>
        <end position="673"/>
    </location>
</feature>
<dbReference type="InterPro" id="IPR050777">
    <property type="entry name" value="SET2_Histone-Lys_MeTrsfase"/>
</dbReference>
<evidence type="ECO:0000313" key="19">
    <source>
        <dbReference type="Proteomes" id="UP001165122"/>
    </source>
</evidence>
<dbReference type="Gene3D" id="3.30.40.10">
    <property type="entry name" value="Zinc/RING finger domain, C3HC4 (zinc finger)"/>
    <property type="match status" value="2"/>
</dbReference>
<dbReference type="InterPro" id="IPR059153">
    <property type="entry name" value="NSD_PHD-1st"/>
</dbReference>
<evidence type="ECO:0000256" key="8">
    <source>
        <dbReference type="ARBA" id="ARBA00022771"/>
    </source>
</evidence>
<comment type="subcellular location">
    <subcellularLocation>
        <location evidence="2">Chromosome</location>
    </subcellularLocation>
    <subcellularLocation>
        <location evidence="1">Nucleus</location>
    </subcellularLocation>
</comment>
<evidence type="ECO:0000313" key="18">
    <source>
        <dbReference type="EMBL" id="GMI02262.1"/>
    </source>
</evidence>
<evidence type="ECO:0000256" key="2">
    <source>
        <dbReference type="ARBA" id="ARBA00004286"/>
    </source>
</evidence>
<dbReference type="PROSITE" id="PS50016">
    <property type="entry name" value="ZF_PHD_2"/>
    <property type="match status" value="1"/>
</dbReference>
<dbReference type="InterPro" id="IPR046341">
    <property type="entry name" value="SET_dom_sf"/>
</dbReference>
<evidence type="ECO:0000256" key="1">
    <source>
        <dbReference type="ARBA" id="ARBA00004123"/>
    </source>
</evidence>
<dbReference type="Proteomes" id="UP001165122">
    <property type="component" value="Unassembled WGS sequence"/>
</dbReference>
<feature type="domain" description="PHD-type" evidence="14">
    <location>
        <begin position="333"/>
        <end position="386"/>
    </location>
</feature>
<dbReference type="Gene3D" id="2.170.270.10">
    <property type="entry name" value="SET domain"/>
    <property type="match status" value="1"/>
</dbReference>
<feature type="region of interest" description="Disordered" evidence="13">
    <location>
        <begin position="1"/>
        <end position="78"/>
    </location>
</feature>
<evidence type="ECO:0000259" key="14">
    <source>
        <dbReference type="PROSITE" id="PS50016"/>
    </source>
</evidence>
<evidence type="ECO:0000259" key="16">
    <source>
        <dbReference type="PROSITE" id="PS50868"/>
    </source>
</evidence>
<proteinExistence type="predicted"/>
<dbReference type="Pfam" id="PF23011">
    <property type="entry name" value="PHD-1st_NSD"/>
    <property type="match status" value="1"/>
</dbReference>
<dbReference type="GO" id="GO:0008270">
    <property type="term" value="F:zinc ion binding"/>
    <property type="evidence" value="ECO:0007669"/>
    <property type="project" value="UniProtKB-KW"/>
</dbReference>
<evidence type="ECO:0000256" key="5">
    <source>
        <dbReference type="ARBA" id="ARBA00022679"/>
    </source>
</evidence>